<organism evidence="2 3">
    <name type="scientific">Crocosphaera subtropica (strain ATCC 51142 / BH68)</name>
    <name type="common">Cyanothece sp. (strain ATCC 51142)</name>
    <dbReference type="NCBI Taxonomy" id="43989"/>
    <lineage>
        <taxon>Bacteria</taxon>
        <taxon>Bacillati</taxon>
        <taxon>Cyanobacteriota</taxon>
        <taxon>Cyanophyceae</taxon>
        <taxon>Oscillatoriophycideae</taxon>
        <taxon>Chroococcales</taxon>
        <taxon>Aphanothecaceae</taxon>
        <taxon>Crocosphaera</taxon>
        <taxon>Crocosphaera subtropica</taxon>
    </lineage>
</organism>
<protein>
    <recommendedName>
        <fullName evidence="1">AAA+ ATPase domain-containing protein</fullName>
    </recommendedName>
</protein>
<dbReference type="OrthoDB" id="9784297at2"/>
<feature type="domain" description="AAA+ ATPase" evidence="1">
    <location>
        <begin position="22"/>
        <end position="302"/>
    </location>
</feature>
<dbReference type="CDD" id="cd00267">
    <property type="entry name" value="ABC_ATPase"/>
    <property type="match status" value="1"/>
</dbReference>
<dbReference type="PANTHER" id="PTHR43581:SF4">
    <property type="entry name" value="ATP_GTP PHOSPHATASE"/>
    <property type="match status" value="1"/>
</dbReference>
<dbReference type="KEGG" id="cyt:cce_2019"/>
<evidence type="ECO:0000259" key="1">
    <source>
        <dbReference type="SMART" id="SM00382"/>
    </source>
</evidence>
<evidence type="ECO:0000313" key="2">
    <source>
        <dbReference type="EMBL" id="ACB51369.1"/>
    </source>
</evidence>
<dbReference type="InterPro" id="IPR003959">
    <property type="entry name" value="ATPase_AAA_core"/>
</dbReference>
<reference evidence="2 3" key="1">
    <citation type="journal article" date="2008" name="Proc. Natl. Acad. Sci. U.S.A.">
        <title>The genome of Cyanothece 51142, a unicellular diazotrophic cyanobacterium important in the marine nitrogen cycle.</title>
        <authorList>
            <person name="Welsh E.A."/>
            <person name="Liberton M."/>
            <person name="Stoeckel J."/>
            <person name="Loh T."/>
            <person name="Elvitigala T."/>
            <person name="Wang C."/>
            <person name="Wollam A."/>
            <person name="Fulton R.S."/>
            <person name="Clifton S.W."/>
            <person name="Jacobs J.M."/>
            <person name="Aurora R."/>
            <person name="Ghosh B.K."/>
            <person name="Sherman L.A."/>
            <person name="Smith R.D."/>
            <person name="Wilson R.K."/>
            <person name="Pakrasi H.B."/>
        </authorList>
    </citation>
    <scope>NUCLEOTIDE SEQUENCE [LARGE SCALE GENOMIC DNA]</scope>
    <source>
        <strain evidence="3">ATCC 51142 / BH68</strain>
    </source>
</reference>
<keyword evidence="3" id="KW-1185">Reference proteome</keyword>
<dbReference type="SMART" id="SM00382">
    <property type="entry name" value="AAA"/>
    <property type="match status" value="1"/>
</dbReference>
<dbReference type="GO" id="GO:0016887">
    <property type="term" value="F:ATP hydrolysis activity"/>
    <property type="evidence" value="ECO:0007669"/>
    <property type="project" value="InterPro"/>
</dbReference>
<gene>
    <name evidence="2" type="ordered locus">cce_2019</name>
</gene>
<dbReference type="InterPro" id="IPR027417">
    <property type="entry name" value="P-loop_NTPase"/>
</dbReference>
<proteinExistence type="predicted"/>
<dbReference type="InterPro" id="IPR051396">
    <property type="entry name" value="Bact_Antivir_Def_Nuclease"/>
</dbReference>
<dbReference type="Pfam" id="PF13304">
    <property type="entry name" value="AAA_21"/>
    <property type="match status" value="1"/>
</dbReference>
<evidence type="ECO:0000313" key="3">
    <source>
        <dbReference type="Proteomes" id="UP000001203"/>
    </source>
</evidence>
<dbReference type="Proteomes" id="UP000001203">
    <property type="component" value="Chromosome circular"/>
</dbReference>
<dbReference type="InterPro" id="IPR034139">
    <property type="entry name" value="TOPRIM_OLD"/>
</dbReference>
<dbReference type="eggNOG" id="COG3593">
    <property type="taxonomic scope" value="Bacteria"/>
</dbReference>
<dbReference type="AlphaFoldDB" id="B1X1E0"/>
<dbReference type="EMBL" id="CP000806">
    <property type="protein sequence ID" value="ACB51369.1"/>
    <property type="molecule type" value="Genomic_DNA"/>
</dbReference>
<dbReference type="SUPFAM" id="SSF52540">
    <property type="entry name" value="P-loop containing nucleoside triphosphate hydrolases"/>
    <property type="match status" value="1"/>
</dbReference>
<accession>B1X1E0</accession>
<dbReference type="Gene3D" id="3.40.50.300">
    <property type="entry name" value="P-loop containing nucleotide triphosphate hydrolases"/>
    <property type="match status" value="1"/>
</dbReference>
<dbReference type="Pfam" id="PF20469">
    <property type="entry name" value="OLD-like_TOPRIM"/>
    <property type="match status" value="1"/>
</dbReference>
<dbReference type="GO" id="GO:0005524">
    <property type="term" value="F:ATP binding"/>
    <property type="evidence" value="ECO:0007669"/>
    <property type="project" value="InterPro"/>
</dbReference>
<dbReference type="RefSeq" id="WP_009545822.1">
    <property type="nucleotide sequence ID" value="NC_010546.1"/>
</dbReference>
<sequence length="559" mass="64405">MKPKVWIEKIKFSDDSEVTFDSNQIVVFVGPNNVGKSASLKELNILTRSNHKNGKVIKDFRLQKEGSIDYLVEYLEKFSMKEFSNNPEPHYKGYRFNVYKGNCRSWWSMNNQLLDLQPVFINLIKTEDRLTAANPPKNISLTKDAIQHPIHFLQKDDTIEKQFSDYFRQAFGQDLIVHRNAGDHVPLYIGQKPIPKEGEDRVSRSYLEELEKLPLLHEQGDGMRSFVGVLLNAFISNHNILLIDEPEAFLHPPQARLLGKMLAKDLPTDRQLFLATHSSDFLRGLLEAQVSRLKIIRIEREKHINKISVLDNSEIIEVWNDPLLRHSNILDGLFHSKVIICESDSDCRFYSAILQSIYENESNISPDFLFVHCGGKHRVSSVVKALKQLNVNVNSILDFDVLNNQNPLKQIFEELGGDWSIIEKDWKLVKTKIDEKRPELTTEDVKKELSLILESTTDRIFPKNKIKEVENILKKVSAWQDAKKVGKSFIPNGDPTQAYQRLIVELEQVGLMIVEVGELESFVRSIGNHGPKWVNEVLYKDFANDPELHDAREFVKKLI</sequence>
<name>B1X1E0_CROS5</name>
<dbReference type="HOGENOM" id="CLU_035695_0_0_3"/>
<dbReference type="STRING" id="43989.cce_2019"/>
<dbReference type="PANTHER" id="PTHR43581">
    <property type="entry name" value="ATP/GTP PHOSPHATASE"/>
    <property type="match status" value="1"/>
</dbReference>
<dbReference type="InterPro" id="IPR003593">
    <property type="entry name" value="AAA+_ATPase"/>
</dbReference>